<name>A0AAP0KFH4_9MAGN</name>
<accession>A0AAP0KFH4</accession>
<protein>
    <recommendedName>
        <fullName evidence="4">Endonuclease/exonuclease/phosphatase domain-containing protein</fullName>
    </recommendedName>
</protein>
<keyword evidence="1" id="KW-0732">Signal</keyword>
<dbReference type="SUPFAM" id="SSF56219">
    <property type="entry name" value="DNase I-like"/>
    <property type="match status" value="1"/>
</dbReference>
<proteinExistence type="predicted"/>
<dbReference type="EMBL" id="JBBNAF010000004">
    <property type="protein sequence ID" value="KAK9151587.1"/>
    <property type="molecule type" value="Genomic_DNA"/>
</dbReference>
<evidence type="ECO:0008006" key="4">
    <source>
        <dbReference type="Google" id="ProtNLM"/>
    </source>
</evidence>
<dbReference type="Gene3D" id="3.60.10.10">
    <property type="entry name" value="Endonuclease/exonuclease/phosphatase"/>
    <property type="match status" value="1"/>
</dbReference>
<evidence type="ECO:0000313" key="2">
    <source>
        <dbReference type="EMBL" id="KAK9151587.1"/>
    </source>
</evidence>
<feature type="chain" id="PRO_5042918766" description="Endonuclease/exonuclease/phosphatase domain-containing protein" evidence="1">
    <location>
        <begin position="29"/>
        <end position="182"/>
    </location>
</feature>
<sequence>MKIEAFRITLSFLYALAVDLVGRAGGLAVLWNEPSSVEFLKYGQCFIELLIQDQRRQFEWRALGVYISFVPSIRESQFRLLEQQLLAIIEPLIVLGDFNSTTHSSENVGGVPWTVSQHIDFLEFINNVKLIDLGFASLKRTWSNKRRGAHHMAASGSDHLAFLLDAYRRWPKPRPVFRFDHR</sequence>
<comment type="caution">
    <text evidence="2">The sequence shown here is derived from an EMBL/GenBank/DDBJ whole genome shotgun (WGS) entry which is preliminary data.</text>
</comment>
<feature type="signal peptide" evidence="1">
    <location>
        <begin position="1"/>
        <end position="28"/>
    </location>
</feature>
<organism evidence="2 3">
    <name type="scientific">Stephania yunnanensis</name>
    <dbReference type="NCBI Taxonomy" id="152371"/>
    <lineage>
        <taxon>Eukaryota</taxon>
        <taxon>Viridiplantae</taxon>
        <taxon>Streptophyta</taxon>
        <taxon>Embryophyta</taxon>
        <taxon>Tracheophyta</taxon>
        <taxon>Spermatophyta</taxon>
        <taxon>Magnoliopsida</taxon>
        <taxon>Ranunculales</taxon>
        <taxon>Menispermaceae</taxon>
        <taxon>Menispermoideae</taxon>
        <taxon>Cissampelideae</taxon>
        <taxon>Stephania</taxon>
    </lineage>
</organism>
<gene>
    <name evidence="2" type="ORF">Syun_009896</name>
</gene>
<dbReference type="Proteomes" id="UP001420932">
    <property type="component" value="Unassembled WGS sequence"/>
</dbReference>
<dbReference type="InterPro" id="IPR036691">
    <property type="entry name" value="Endo/exonu/phosph_ase_sf"/>
</dbReference>
<reference evidence="2 3" key="1">
    <citation type="submission" date="2024-01" db="EMBL/GenBank/DDBJ databases">
        <title>Genome assemblies of Stephania.</title>
        <authorList>
            <person name="Yang L."/>
        </authorList>
    </citation>
    <scope>NUCLEOTIDE SEQUENCE [LARGE SCALE GENOMIC DNA]</scope>
    <source>
        <strain evidence="2">YNDBR</strain>
        <tissue evidence="2">Leaf</tissue>
    </source>
</reference>
<evidence type="ECO:0000313" key="3">
    <source>
        <dbReference type="Proteomes" id="UP001420932"/>
    </source>
</evidence>
<keyword evidence="3" id="KW-1185">Reference proteome</keyword>
<evidence type="ECO:0000256" key="1">
    <source>
        <dbReference type="SAM" id="SignalP"/>
    </source>
</evidence>
<dbReference type="AlphaFoldDB" id="A0AAP0KFH4"/>